<dbReference type="Proteomes" id="UP000533953">
    <property type="component" value="Unassembled WGS sequence"/>
</dbReference>
<dbReference type="AlphaFoldDB" id="A0A7X0Z8Z7"/>
<dbReference type="Proteomes" id="UP000543005">
    <property type="component" value="Unassembled WGS sequence"/>
</dbReference>
<name>A0A7X0Z8Z7_9LIST</name>
<dbReference type="SMART" id="SM00530">
    <property type="entry name" value="HTH_XRE"/>
    <property type="match status" value="1"/>
</dbReference>
<protein>
    <submittedName>
        <fullName evidence="5">ImmA/IrrE family metallo-endopeptidase</fullName>
    </submittedName>
</protein>
<dbReference type="EMBL" id="JAASTX010000004">
    <property type="protein sequence ID" value="MBC1490959.1"/>
    <property type="molecule type" value="Genomic_DNA"/>
</dbReference>
<evidence type="ECO:0000313" key="7">
    <source>
        <dbReference type="EMBL" id="MBC2292934.1"/>
    </source>
</evidence>
<evidence type="ECO:0000313" key="5">
    <source>
        <dbReference type="EMBL" id="MBC2178173.1"/>
    </source>
</evidence>
<dbReference type="InterPro" id="IPR001387">
    <property type="entry name" value="Cro/C1-type_HTH"/>
</dbReference>
<evidence type="ECO:0000256" key="1">
    <source>
        <dbReference type="ARBA" id="ARBA00007227"/>
    </source>
</evidence>
<evidence type="ECO:0000313" key="3">
    <source>
        <dbReference type="EMBL" id="MBC1490959.1"/>
    </source>
</evidence>
<reference evidence="8 9" key="1">
    <citation type="submission" date="2020-03" db="EMBL/GenBank/DDBJ databases">
        <title>Soil Listeria distribution.</title>
        <authorList>
            <person name="Liao J."/>
            <person name="Wiedmann M."/>
        </authorList>
    </citation>
    <scope>NUCLEOTIDE SEQUENCE [LARGE SCALE GENOMIC DNA]</scope>
    <source>
        <strain evidence="7 10">FSL L7-0051</strain>
        <strain evidence="5 9">FSL L7-0259</strain>
        <strain evidence="3 8">FSL L7-1547</strain>
    </source>
</reference>
<evidence type="ECO:0000313" key="6">
    <source>
        <dbReference type="EMBL" id="MBC2178300.1"/>
    </source>
</evidence>
<proteinExistence type="inferred from homology"/>
<dbReference type="Gene3D" id="1.10.10.2910">
    <property type="match status" value="1"/>
</dbReference>
<evidence type="ECO:0000313" key="8">
    <source>
        <dbReference type="Proteomes" id="UP000533953"/>
    </source>
</evidence>
<dbReference type="EMBL" id="JAASTX010000004">
    <property type="protein sequence ID" value="MBC1491126.1"/>
    <property type="molecule type" value="Genomic_DNA"/>
</dbReference>
<dbReference type="InterPro" id="IPR010982">
    <property type="entry name" value="Lambda_DNA-bd_dom_sf"/>
</dbReference>
<dbReference type="EMBL" id="JAARZT010000011">
    <property type="protein sequence ID" value="MBC2292934.1"/>
    <property type="molecule type" value="Genomic_DNA"/>
</dbReference>
<dbReference type="Proteomes" id="UP000541735">
    <property type="component" value="Unassembled WGS sequence"/>
</dbReference>
<evidence type="ECO:0000313" key="9">
    <source>
        <dbReference type="Proteomes" id="UP000541735"/>
    </source>
</evidence>
<dbReference type="EMBL" id="JAARYD010000011">
    <property type="protein sequence ID" value="MBC2178173.1"/>
    <property type="molecule type" value="Genomic_DNA"/>
</dbReference>
<dbReference type="PANTHER" id="PTHR43236:SF1">
    <property type="entry name" value="BLL7220 PROTEIN"/>
    <property type="match status" value="1"/>
</dbReference>
<dbReference type="InterPro" id="IPR052345">
    <property type="entry name" value="Rad_response_metalloprotease"/>
</dbReference>
<dbReference type="Gene3D" id="1.10.260.40">
    <property type="entry name" value="lambda repressor-like DNA-binding domains"/>
    <property type="match status" value="1"/>
</dbReference>
<evidence type="ECO:0000259" key="2">
    <source>
        <dbReference type="PROSITE" id="PS50943"/>
    </source>
</evidence>
<dbReference type="SUPFAM" id="SSF47413">
    <property type="entry name" value="lambda repressor-like DNA-binding domains"/>
    <property type="match status" value="1"/>
</dbReference>
<dbReference type="GO" id="GO:0003677">
    <property type="term" value="F:DNA binding"/>
    <property type="evidence" value="ECO:0007669"/>
    <property type="project" value="InterPro"/>
</dbReference>
<dbReference type="RefSeq" id="WP_185416843.1">
    <property type="nucleotide sequence ID" value="NZ_JAARWI010000012.1"/>
</dbReference>
<comment type="similarity">
    <text evidence="1">Belongs to the short-chain fatty acyl-CoA assimilation regulator (ScfR) family.</text>
</comment>
<evidence type="ECO:0000313" key="10">
    <source>
        <dbReference type="Proteomes" id="UP000543005"/>
    </source>
</evidence>
<accession>A0A7X0Z8Z7</accession>
<dbReference type="Pfam" id="PF01381">
    <property type="entry name" value="HTH_3"/>
    <property type="match status" value="1"/>
</dbReference>
<dbReference type="PANTHER" id="PTHR43236">
    <property type="entry name" value="ANTITOXIN HIGA1"/>
    <property type="match status" value="1"/>
</dbReference>
<dbReference type="PROSITE" id="PS50943">
    <property type="entry name" value="HTH_CROC1"/>
    <property type="match status" value="1"/>
</dbReference>
<dbReference type="CDD" id="cd00093">
    <property type="entry name" value="HTH_XRE"/>
    <property type="match status" value="1"/>
</dbReference>
<dbReference type="Pfam" id="PF06114">
    <property type="entry name" value="Peptidase_M78"/>
    <property type="match status" value="1"/>
</dbReference>
<dbReference type="InterPro" id="IPR010359">
    <property type="entry name" value="IrrE_HExxH"/>
</dbReference>
<organism evidence="5 9">
    <name type="scientific">Listeria booriae</name>
    <dbReference type="NCBI Taxonomy" id="1552123"/>
    <lineage>
        <taxon>Bacteria</taxon>
        <taxon>Bacillati</taxon>
        <taxon>Bacillota</taxon>
        <taxon>Bacilli</taxon>
        <taxon>Bacillales</taxon>
        <taxon>Listeriaceae</taxon>
        <taxon>Listeria</taxon>
    </lineage>
</organism>
<sequence length="388" mass="45310">MLKKFNGEQLKKARLYRNVSLEELGKVIGVSKQMISKYEQGLSEPDLENVIGMTMKLRFPKDYFYGGSKIQATRGNTYFRSLMSTTRKEKERNILKIDYIAKIRSFMERDLEFPMLDFPDLSNFDDIEEKAAQLRIYWGLDDKPIDDAVDLLEEKGFVLTDLATTDDKIDAFSQRIRYNSVHLKNIHYVIVLGNNKKSFFRRQFDAIHELAHFVLHESIDEVEDLTNIEYKQMESEADRFAGCFLLPASGFKKDVCMDPLNLEYYKQLKYKWKVSIGAMIVRAKQLDLITGEEYQKLYKSMSKRGWLKKEPIDSLMPLQKPSAFIEGMNLLFEEGIYNKETFFLAFFDVFGETLDPSEVESLLGLRMNFFLNYSAKQKLHIGLKSVRD</sequence>
<feature type="domain" description="HTH cro/C1-type" evidence="2">
    <location>
        <begin position="10"/>
        <end position="64"/>
    </location>
</feature>
<dbReference type="EMBL" id="JAARYD010000012">
    <property type="protein sequence ID" value="MBC2178300.1"/>
    <property type="molecule type" value="Genomic_DNA"/>
</dbReference>
<comment type="caution">
    <text evidence="5">The sequence shown here is derived from an EMBL/GenBank/DDBJ whole genome shotgun (WGS) entry which is preliminary data.</text>
</comment>
<gene>
    <name evidence="5" type="ORF">HCB27_16215</name>
    <name evidence="6" type="ORF">HCB27_16850</name>
    <name evidence="7" type="ORF">HCC36_06775</name>
    <name evidence="3" type="ORF">HCI99_03890</name>
    <name evidence="4" type="ORF">HCI99_04745</name>
</gene>
<evidence type="ECO:0000313" key="4">
    <source>
        <dbReference type="EMBL" id="MBC1491126.1"/>
    </source>
</evidence>